<evidence type="ECO:0000256" key="18">
    <source>
        <dbReference type="ARBA" id="ARBA00041418"/>
    </source>
</evidence>
<proteinExistence type="inferred from homology"/>
<dbReference type="InterPro" id="IPR013437">
    <property type="entry name" value="FtsW"/>
</dbReference>
<comment type="catalytic activity">
    <reaction evidence="20">
        <text>[GlcNAc-(1-&gt;4)-Mur2Ac(oyl-L-Ala-gamma-D-Glu-L-Lys-D-Ala-D-Ala)](n)-di-trans,octa-cis-undecaprenyl diphosphate + beta-D-GlcNAc-(1-&gt;4)-Mur2Ac(oyl-L-Ala-gamma-D-Glu-L-Lys-D-Ala-D-Ala)-di-trans,octa-cis-undecaprenyl diphosphate = [GlcNAc-(1-&gt;4)-Mur2Ac(oyl-L-Ala-gamma-D-Glu-L-Lys-D-Ala-D-Ala)](n+1)-di-trans,octa-cis-undecaprenyl diphosphate + di-trans,octa-cis-undecaprenyl diphosphate + H(+)</text>
        <dbReference type="Rhea" id="RHEA:23708"/>
        <dbReference type="Rhea" id="RHEA-COMP:9602"/>
        <dbReference type="Rhea" id="RHEA-COMP:9603"/>
        <dbReference type="ChEBI" id="CHEBI:15378"/>
        <dbReference type="ChEBI" id="CHEBI:58405"/>
        <dbReference type="ChEBI" id="CHEBI:60033"/>
        <dbReference type="ChEBI" id="CHEBI:78435"/>
        <dbReference type="EC" id="2.4.99.28"/>
    </reaction>
</comment>
<feature type="transmembrane region" description="Helical" evidence="22">
    <location>
        <begin position="264"/>
        <end position="290"/>
    </location>
</feature>
<evidence type="ECO:0000256" key="2">
    <source>
        <dbReference type="ARBA" id="ARBA00004752"/>
    </source>
</evidence>
<dbReference type="GO" id="GO:0008360">
    <property type="term" value="P:regulation of cell shape"/>
    <property type="evidence" value="ECO:0007669"/>
    <property type="project" value="UniProtKB-KW"/>
</dbReference>
<comment type="caution">
    <text evidence="23">The sequence shown here is derived from an EMBL/GenBank/DDBJ whole genome shotgun (WGS) entry which is preliminary data.</text>
</comment>
<evidence type="ECO:0000256" key="21">
    <source>
        <dbReference type="ARBA" id="ARBA00049966"/>
    </source>
</evidence>
<keyword evidence="3" id="KW-1003">Cell membrane</keyword>
<dbReference type="InterPro" id="IPR018365">
    <property type="entry name" value="Cell_cycle_FtsW-rel_CS"/>
</dbReference>
<evidence type="ECO:0000256" key="19">
    <source>
        <dbReference type="ARBA" id="ARBA00044770"/>
    </source>
</evidence>
<feature type="transmembrane region" description="Helical" evidence="22">
    <location>
        <begin position="12"/>
        <end position="32"/>
    </location>
</feature>
<evidence type="ECO:0000256" key="1">
    <source>
        <dbReference type="ARBA" id="ARBA00004651"/>
    </source>
</evidence>
<dbReference type="Proteomes" id="UP000552038">
    <property type="component" value="Unassembled WGS sequence"/>
</dbReference>
<accession>A0AAP7A1H0</accession>
<keyword evidence="13" id="KW-0961">Cell wall biogenesis/degradation</keyword>
<evidence type="ECO:0000256" key="10">
    <source>
        <dbReference type="ARBA" id="ARBA00022989"/>
    </source>
</evidence>
<evidence type="ECO:0000256" key="12">
    <source>
        <dbReference type="ARBA" id="ARBA00023306"/>
    </source>
</evidence>
<dbReference type="GO" id="GO:0071555">
    <property type="term" value="P:cell wall organization"/>
    <property type="evidence" value="ECO:0007669"/>
    <property type="project" value="UniProtKB-KW"/>
</dbReference>
<dbReference type="PANTHER" id="PTHR30474:SF2">
    <property type="entry name" value="PEPTIDOGLYCAN GLYCOSYLTRANSFERASE FTSW-RELATED"/>
    <property type="match status" value="1"/>
</dbReference>
<dbReference type="GO" id="GO:0009252">
    <property type="term" value="P:peptidoglycan biosynthetic process"/>
    <property type="evidence" value="ECO:0007669"/>
    <property type="project" value="UniProtKB-KW"/>
</dbReference>
<evidence type="ECO:0000256" key="13">
    <source>
        <dbReference type="ARBA" id="ARBA00023316"/>
    </source>
</evidence>
<feature type="transmembrane region" description="Helical" evidence="22">
    <location>
        <begin position="77"/>
        <end position="98"/>
    </location>
</feature>
<dbReference type="GO" id="GO:0008955">
    <property type="term" value="F:peptidoglycan glycosyltransferase activity"/>
    <property type="evidence" value="ECO:0007669"/>
    <property type="project" value="UniProtKB-EC"/>
</dbReference>
<keyword evidence="5" id="KW-0328">Glycosyltransferase</keyword>
<feature type="transmembrane region" description="Helical" evidence="22">
    <location>
        <begin position="164"/>
        <end position="183"/>
    </location>
</feature>
<evidence type="ECO:0000256" key="4">
    <source>
        <dbReference type="ARBA" id="ARBA00022618"/>
    </source>
</evidence>
<evidence type="ECO:0000256" key="9">
    <source>
        <dbReference type="ARBA" id="ARBA00022984"/>
    </source>
</evidence>
<evidence type="ECO:0000256" key="7">
    <source>
        <dbReference type="ARBA" id="ARBA00022692"/>
    </source>
</evidence>
<dbReference type="Pfam" id="PF01098">
    <property type="entry name" value="FTSW_RODA_SPOVE"/>
    <property type="match status" value="1"/>
</dbReference>
<evidence type="ECO:0000256" key="5">
    <source>
        <dbReference type="ARBA" id="ARBA00022676"/>
    </source>
</evidence>
<evidence type="ECO:0000256" key="8">
    <source>
        <dbReference type="ARBA" id="ARBA00022960"/>
    </source>
</evidence>
<dbReference type="GO" id="GO:0051301">
    <property type="term" value="P:cell division"/>
    <property type="evidence" value="ECO:0007669"/>
    <property type="project" value="UniProtKB-KW"/>
</dbReference>
<evidence type="ECO:0000256" key="11">
    <source>
        <dbReference type="ARBA" id="ARBA00023136"/>
    </source>
</evidence>
<evidence type="ECO:0000256" key="17">
    <source>
        <dbReference type="ARBA" id="ARBA00041185"/>
    </source>
</evidence>
<keyword evidence="12" id="KW-0131">Cell cycle</keyword>
<feature type="transmembrane region" description="Helical" evidence="22">
    <location>
        <begin position="302"/>
        <end position="327"/>
    </location>
</feature>
<dbReference type="AlphaFoldDB" id="A0AAP7A1H0"/>
<name>A0AAP7A1H0_PAEAL</name>
<feature type="transmembrane region" description="Helical" evidence="22">
    <location>
        <begin position="52"/>
        <end position="70"/>
    </location>
</feature>
<evidence type="ECO:0000313" key="24">
    <source>
        <dbReference type="Proteomes" id="UP000552038"/>
    </source>
</evidence>
<keyword evidence="11 22" id="KW-0472">Membrane</keyword>
<dbReference type="GO" id="GO:0015648">
    <property type="term" value="F:lipid-linked peptidoglycan transporter activity"/>
    <property type="evidence" value="ECO:0007669"/>
    <property type="project" value="TreeGrafter"/>
</dbReference>
<evidence type="ECO:0000256" key="20">
    <source>
        <dbReference type="ARBA" id="ARBA00049902"/>
    </source>
</evidence>
<dbReference type="PANTHER" id="PTHR30474">
    <property type="entry name" value="CELL CYCLE PROTEIN"/>
    <property type="match status" value="1"/>
</dbReference>
<evidence type="ECO:0000256" key="22">
    <source>
        <dbReference type="SAM" id="Phobius"/>
    </source>
</evidence>
<dbReference type="PROSITE" id="PS00428">
    <property type="entry name" value="FTSW_RODA_SPOVE"/>
    <property type="match status" value="1"/>
</dbReference>
<dbReference type="GO" id="GO:0005886">
    <property type="term" value="C:plasma membrane"/>
    <property type="evidence" value="ECO:0007669"/>
    <property type="project" value="UniProtKB-SubCell"/>
</dbReference>
<dbReference type="NCBIfam" id="TIGR02614">
    <property type="entry name" value="ftsW"/>
    <property type="match status" value="1"/>
</dbReference>
<dbReference type="GO" id="GO:0032153">
    <property type="term" value="C:cell division site"/>
    <property type="evidence" value="ECO:0007669"/>
    <property type="project" value="TreeGrafter"/>
</dbReference>
<comment type="pathway">
    <text evidence="2">Cell wall biogenesis; peptidoglycan biosynthesis.</text>
</comment>
<feature type="transmembrane region" description="Helical" evidence="22">
    <location>
        <begin position="139"/>
        <end position="158"/>
    </location>
</feature>
<keyword evidence="4" id="KW-0132">Cell division</keyword>
<feature type="transmembrane region" description="Helical" evidence="22">
    <location>
        <begin position="190"/>
        <end position="208"/>
    </location>
</feature>
<keyword evidence="6" id="KW-0808">Transferase</keyword>
<comment type="function">
    <text evidence="21">Peptidoglycan polymerase that is essential for cell division.</text>
</comment>
<dbReference type="RefSeq" id="WP_171419395.1">
    <property type="nucleotide sequence ID" value="NZ_JABFOR010000052.1"/>
</dbReference>
<feature type="transmembrane region" description="Helical" evidence="22">
    <location>
        <begin position="339"/>
        <end position="360"/>
    </location>
</feature>
<keyword evidence="10 22" id="KW-1133">Transmembrane helix</keyword>
<dbReference type="PROSITE" id="PS51257">
    <property type="entry name" value="PROKAR_LIPOPROTEIN"/>
    <property type="match status" value="1"/>
</dbReference>
<keyword evidence="8" id="KW-0133">Cell shape</keyword>
<comment type="similarity">
    <text evidence="16">Belongs to the SEDS family. FtsW subfamily.</text>
</comment>
<keyword evidence="9" id="KW-0573">Peptidoglycan synthesis</keyword>
<comment type="subcellular location">
    <subcellularLocation>
        <location evidence="1">Cell membrane</location>
        <topology evidence="1">Multi-pass membrane protein</topology>
    </subcellularLocation>
</comment>
<feature type="transmembrane region" description="Helical" evidence="22">
    <location>
        <begin position="104"/>
        <end position="127"/>
    </location>
</feature>
<evidence type="ECO:0000256" key="14">
    <source>
        <dbReference type="ARBA" id="ARBA00032370"/>
    </source>
</evidence>
<organism evidence="23 24">
    <name type="scientific">Paenibacillus alvei</name>
    <name type="common">Bacillus alvei</name>
    <dbReference type="NCBI Taxonomy" id="44250"/>
    <lineage>
        <taxon>Bacteria</taxon>
        <taxon>Bacillati</taxon>
        <taxon>Bacillota</taxon>
        <taxon>Bacilli</taxon>
        <taxon>Bacillales</taxon>
        <taxon>Paenibacillaceae</taxon>
        <taxon>Paenibacillus</taxon>
    </lineage>
</organism>
<gene>
    <name evidence="23" type="primary">ftsW</name>
    <name evidence="23" type="ORF">HMI46_24415</name>
</gene>
<evidence type="ECO:0000256" key="16">
    <source>
        <dbReference type="ARBA" id="ARBA00038053"/>
    </source>
</evidence>
<dbReference type="InterPro" id="IPR001182">
    <property type="entry name" value="FtsW/RodA"/>
</dbReference>
<dbReference type="EC" id="2.4.99.28" evidence="19"/>
<keyword evidence="7 22" id="KW-0812">Transmembrane</keyword>
<dbReference type="EMBL" id="JABFOR010000052">
    <property type="protein sequence ID" value="NOJ73661.1"/>
    <property type="molecule type" value="Genomic_DNA"/>
</dbReference>
<evidence type="ECO:0000256" key="6">
    <source>
        <dbReference type="ARBA" id="ARBA00022679"/>
    </source>
</evidence>
<evidence type="ECO:0000256" key="15">
    <source>
        <dbReference type="ARBA" id="ARBA00033270"/>
    </source>
</evidence>
<evidence type="ECO:0000256" key="3">
    <source>
        <dbReference type="ARBA" id="ARBA00022475"/>
    </source>
</evidence>
<protein>
    <recommendedName>
        <fullName evidence="17">Probable peptidoglycan glycosyltransferase FtsW</fullName>
        <ecNumber evidence="19">2.4.99.28</ecNumber>
    </recommendedName>
    <alternativeName>
        <fullName evidence="18">Cell division protein FtsW</fullName>
    </alternativeName>
    <alternativeName>
        <fullName evidence="15">Cell wall polymerase</fullName>
    </alternativeName>
    <alternativeName>
        <fullName evidence="14">Peptidoglycan polymerase</fullName>
    </alternativeName>
</protein>
<sequence>MEPTMKKGRPDFLLLFTVVLLACFGMAMIFSASSALGSVKHDNPWYYTSKQIKFACIGLVGMFVMMNIPIRVWKKTAPYLLLVSIVLLLVVVAAGSSMNGARRWIVVAGFQFQPVEFTKLALIMYISSLISNKGERIQSFKKGLLPILIVVSFISLLIMKQPDFGSVLMLFFICLTVIIIGGVNLRQLGLLFIGISPVMIYLAVSQSYRFKRIASFMNPYEDQQGSGYQLIQSIYALAHGGMTGTGFGHGIQKLFYLPEAHTDFIFAVIGEEFGFIGACMVVLGFFILVVKGFMTALRSDDPFAIMLGTGIVSMIFIQVMLNLGAVTGLLPITGVPLPFISYGGSSLLLCMASTGIILSISRDNYRRRQQQGYGRKGNQKEQSYDHIFAQT</sequence>
<reference evidence="23 24" key="1">
    <citation type="submission" date="2020-05" db="EMBL/GenBank/DDBJ databases">
        <title>Whole genome sequencing and identification of novel metabolites from Paenibacillus alvei strain JR949.</title>
        <authorList>
            <person name="Rajendhran J."/>
            <person name="Sree Pranav P."/>
            <person name="Mahalakshmi B."/>
            <person name="Karthikeyan R."/>
        </authorList>
    </citation>
    <scope>NUCLEOTIDE SEQUENCE [LARGE SCALE GENOMIC DNA]</scope>
    <source>
        <strain evidence="23 24">JR949</strain>
    </source>
</reference>
<evidence type="ECO:0000313" key="23">
    <source>
        <dbReference type="EMBL" id="NOJ73661.1"/>
    </source>
</evidence>